<feature type="region of interest" description="Disordered" evidence="11">
    <location>
        <begin position="640"/>
        <end position="705"/>
    </location>
</feature>
<dbReference type="Pfam" id="PF19566">
    <property type="entry name" value="Snx8_BAR_dom"/>
    <property type="match status" value="1"/>
</dbReference>
<dbReference type="FunFam" id="3.30.1520.10:FF:000037">
    <property type="entry name" value="Sorting nexin mvp-1"/>
    <property type="match status" value="1"/>
</dbReference>
<evidence type="ECO:0000256" key="1">
    <source>
        <dbReference type="ARBA" id="ARBA00002474"/>
    </source>
</evidence>
<dbReference type="PROSITE" id="PS50195">
    <property type="entry name" value="PX"/>
    <property type="match status" value="1"/>
</dbReference>
<dbReference type="InterPro" id="IPR003959">
    <property type="entry name" value="ATPase_AAA_core"/>
</dbReference>
<dbReference type="SMART" id="SM00382">
    <property type="entry name" value="AAA"/>
    <property type="match status" value="1"/>
</dbReference>
<dbReference type="InterPro" id="IPR027417">
    <property type="entry name" value="P-loop_NTPase"/>
</dbReference>
<accession>A0A2I1CPR6</accession>
<gene>
    <name evidence="13" type="ORF">P174DRAFT_509499</name>
</gene>
<sequence>MAMAQGEQPAIHPFFQRQRGSYLGIPRRTIEDVVSSQSPHEAESRLPVQSSAQSNTSLTRSIPTPQLLDSMALEHDPNSARRKRRKTEDVNEGTRDASTKNEPHQGDNSLLLDQPLATLNTSDDKAHFNPNAGANNATLPPQPSSASDLLNPDRGLSDAANQALQSRSPPQKKLKLTANGKLLSSPVAKQTDDTPQKKRRSKRAKAGSQGPEQGKKKLVVLKYASEPDKTKNIGQLINKIISGQTKYVPSRATVPPVPVAQKPQPPKPTHPFFLKPAPRKPDPCAETLPPSNLSQGIPGTTSISEAKPDVTRSASRPMLFSSFRPRPKFPESIHPVWPPKGLSHLRGIPGDSDRQEEDLSYPLNIDQKKAKMAAVQVLDEENILRTCTDLNKDVPAALRLPQRHTASGRDLQQAIVPELSESTFADGTNSIVSHPAISRVFSSIPQSSTAFDRGEYDMSLWTQKYAPESAAQVLQMSKEPMMLRDWLKYLMISAVDTGKPAKDIEKAKEKGDDKKRKKKRKKADQLDGFIVDSSDDNIEMSEVTASDDDELAGGITVSSKKTVIRSGDSDGVWRSGAGKHRTSNVILLSGPPGCGKTASVYAVAKELDFEVFEIHPGNRRSAKDILERVGDMTQNHLVHKVTAGEDTSNNPSLGVGLEAPESDESKQNKLMGFFKPAVGKKPKQDKKTGQKDSQQESDSKRARSQKQSLILLEEADILFEEDKQFWPGVMALVSQSKRPIIITCNDENLIPLEEISFHAILRYKPPPQRSAVDYLLVLAANEGHMLKREAVDDLYLATGRDLRRTIMDLSFWCQMAIGSEKSGLDWIIDRWRKGAEIDQDSDQLRVVSLNTYEPSMGWFNRDMLLDNTLDSRIESTQELLHWWQVSLQETEEMAGSSSGILSSAGTTNFDATNIERLQRLELQSDYADLRSVLDVLCARCSLDQKLDSIDNTIPATSEKQRANYIEGYPLLQADLVPDYSSFLASIGSTFEVFMGRTFRDEQQKDIEASQARNVLQNVVAPRRAGTSKATFLTALEPLRRADHLFPPPPGRLAPSVENRLGPLSEDLAPYIRAIMAFDLRLEQYRLHLSGLLSENDGGNKRMRKTRAKTRKERWFPPGTNPALILATGNKEWQDLLVRTGHFTVTSMRESSKECSDLASESSDDDCFCGPPWWPPLISLPASDRTPLPQTSNWDHRQRTQEPSMGDSVHQRSRSSLFADEPSFGGAGAGSSANLGSSSLFADDDGFQSSSPWNSNASKRAARHELVKTLLPDADVPESYVDAYDLVLNEGDRILSSSGLSASDQAKIFNLVVSGDGDSANGLGRGQFNVLLALIGLAQEGEDLTFDAVDDRRKKLPLPKSSYLDRLRDRQHPSAPPHPEERPTTPPPPPPPPPAAMNDPPSARSRQSRESLGGLEADPWGSPQLHRGHNHAQTESEPPVLNGFGSVRSATNAWSSRAAEDETRHEVPSGPRANGRTDGVPSTSSGSGWGESYGNTTAGDGFGGPVRAGLGNLGAPSSGQEESNARRPSGIGISTSSQVEETVTVNLLPEKEGMFMFQHRNYEVKSARRGSTVIRRYSDFVWLLDCLQKRYPFRQLPLLPPKRISVNGTHLSADSNSFLEKRRRGLVRFTNALVRHPVLSQEQLVVMFLTVPTELSVWRKQATISVQDEFTGRVLPPDLEDSLPANLTDIFETVRSGVKRSAEIYINLCTLLERLAKRNEGLAADHLRFSLALQSLTEVTKDTYAVDTNDVPILNEGIMATARHLSNSQSLLEDEARAWENGVLEDLKFQRDCLVSVREMFDRRDRYARNNIPQLERRIESNERKLQELRSRPQGAVKPGEIEKVEESIFKDKESIVQQHARGVFIKECIRDELVHFQRSQYHISRLHQDWSQERVKYSELQADNWRSLSDQVEGMPLGE</sequence>
<evidence type="ECO:0000256" key="2">
    <source>
        <dbReference type="ARBA" id="ARBA00004287"/>
    </source>
</evidence>
<feature type="region of interest" description="Disordered" evidence="11">
    <location>
        <begin position="1179"/>
        <end position="1222"/>
    </location>
</feature>
<dbReference type="InterPro" id="IPR045734">
    <property type="entry name" value="Snx8_BAR_dom"/>
</dbReference>
<proteinExistence type="inferred from homology"/>
<evidence type="ECO:0000256" key="4">
    <source>
        <dbReference type="ARBA" id="ARBA00010883"/>
    </source>
</evidence>
<dbReference type="PANTHER" id="PTHR47554:SF1">
    <property type="entry name" value="SORTING NEXIN MVP1"/>
    <property type="match status" value="1"/>
</dbReference>
<keyword evidence="8" id="KW-0653">Protein transport</keyword>
<dbReference type="GO" id="GO:0042147">
    <property type="term" value="P:retrograde transport, endosome to Golgi"/>
    <property type="evidence" value="ECO:0007669"/>
    <property type="project" value="InterPro"/>
</dbReference>
<dbReference type="PANTHER" id="PTHR47554">
    <property type="entry name" value="SORTING NEXIN MVP1"/>
    <property type="match status" value="1"/>
</dbReference>
<comment type="caution">
    <text evidence="13">The sequence shown here is derived from an EMBL/GenBank/DDBJ whole genome shotgun (WGS) entry which is preliminary data.</text>
</comment>
<name>A0A2I1CPR6_ASPN1</name>
<dbReference type="InterPro" id="IPR035704">
    <property type="entry name" value="SNX8/Mvp1_PX"/>
</dbReference>
<keyword evidence="6" id="KW-0813">Transport</keyword>
<dbReference type="InterPro" id="IPR003593">
    <property type="entry name" value="AAA+_ATPase"/>
</dbReference>
<feature type="compositionally biased region" description="Polar residues" evidence="11">
    <location>
        <begin position="47"/>
        <end position="64"/>
    </location>
</feature>
<evidence type="ECO:0000256" key="5">
    <source>
        <dbReference type="ARBA" id="ARBA00014268"/>
    </source>
</evidence>
<keyword evidence="9" id="KW-0472">Membrane</keyword>
<comment type="function">
    <text evidence="1">Required for vacuolar protein sorting.</text>
</comment>
<dbReference type="SMART" id="SM00312">
    <property type="entry name" value="PX"/>
    <property type="match status" value="1"/>
</dbReference>
<dbReference type="CDD" id="cd07597">
    <property type="entry name" value="BAR_SNX8"/>
    <property type="match status" value="1"/>
</dbReference>
<evidence type="ECO:0000256" key="10">
    <source>
        <dbReference type="ARBA" id="ARBA00072009"/>
    </source>
</evidence>
<evidence type="ECO:0000256" key="11">
    <source>
        <dbReference type="SAM" id="MobiDB-lite"/>
    </source>
</evidence>
<feature type="domain" description="PX" evidence="12">
    <location>
        <begin position="1539"/>
        <end position="1654"/>
    </location>
</feature>
<comment type="subcellular location">
    <subcellularLocation>
        <location evidence="3">Cytoplasm</location>
    </subcellularLocation>
    <subcellularLocation>
        <location evidence="2">Membrane</location>
        <topology evidence="2">Peripheral membrane protein</topology>
        <orientation evidence="2">Cytoplasmic side</orientation>
    </subcellularLocation>
</comment>
<feature type="region of interest" description="Disordered" evidence="11">
    <location>
        <begin position="1356"/>
        <end position="1538"/>
    </location>
</feature>
<dbReference type="InterPro" id="IPR036871">
    <property type="entry name" value="PX_dom_sf"/>
</dbReference>
<dbReference type="GO" id="GO:0006623">
    <property type="term" value="P:protein targeting to vacuole"/>
    <property type="evidence" value="ECO:0007669"/>
    <property type="project" value="TreeGrafter"/>
</dbReference>
<feature type="compositionally biased region" description="Polar residues" evidence="11">
    <location>
        <begin position="290"/>
        <end position="304"/>
    </location>
</feature>
<evidence type="ECO:0000313" key="14">
    <source>
        <dbReference type="Proteomes" id="UP000234474"/>
    </source>
</evidence>
<dbReference type="GO" id="GO:0005768">
    <property type="term" value="C:endosome"/>
    <property type="evidence" value="ECO:0007669"/>
    <property type="project" value="TreeGrafter"/>
</dbReference>
<dbReference type="EMBL" id="MSZS01000001">
    <property type="protein sequence ID" value="PKX99613.1"/>
    <property type="molecule type" value="Genomic_DNA"/>
</dbReference>
<dbReference type="RefSeq" id="XP_024688208.1">
    <property type="nucleotide sequence ID" value="XM_024831560.1"/>
</dbReference>
<feature type="compositionally biased region" description="Basic and acidic residues" evidence="11">
    <location>
        <begin position="1457"/>
        <end position="1466"/>
    </location>
</feature>
<feature type="compositionally biased region" description="Basic and acidic residues" evidence="11">
    <location>
        <begin position="685"/>
        <end position="701"/>
    </location>
</feature>
<dbReference type="GO" id="GO:0016020">
    <property type="term" value="C:membrane"/>
    <property type="evidence" value="ECO:0007669"/>
    <property type="project" value="UniProtKB-SubCell"/>
</dbReference>
<dbReference type="CDD" id="cd06866">
    <property type="entry name" value="PX_SNX8_Mvp1p_like"/>
    <property type="match status" value="1"/>
</dbReference>
<evidence type="ECO:0000256" key="7">
    <source>
        <dbReference type="ARBA" id="ARBA00022490"/>
    </source>
</evidence>
<dbReference type="InterPro" id="IPR028662">
    <property type="entry name" value="SNX8/Mvp1"/>
</dbReference>
<evidence type="ECO:0000313" key="13">
    <source>
        <dbReference type="EMBL" id="PKX99613.1"/>
    </source>
</evidence>
<evidence type="ECO:0000256" key="9">
    <source>
        <dbReference type="ARBA" id="ARBA00023136"/>
    </source>
</evidence>
<feature type="compositionally biased region" description="Polar residues" evidence="11">
    <location>
        <begin position="159"/>
        <end position="169"/>
    </location>
</feature>
<keyword evidence="7" id="KW-0963">Cytoplasm</keyword>
<evidence type="ECO:0000256" key="6">
    <source>
        <dbReference type="ARBA" id="ARBA00022448"/>
    </source>
</evidence>
<dbReference type="OMA" id="ECHEQAS"/>
<dbReference type="InterPro" id="IPR001683">
    <property type="entry name" value="PX_dom"/>
</dbReference>
<dbReference type="GO" id="GO:0005524">
    <property type="term" value="F:ATP binding"/>
    <property type="evidence" value="ECO:0007669"/>
    <property type="project" value="InterPro"/>
</dbReference>
<evidence type="ECO:0000256" key="3">
    <source>
        <dbReference type="ARBA" id="ARBA00004496"/>
    </source>
</evidence>
<dbReference type="InterPro" id="IPR027267">
    <property type="entry name" value="AH/BAR_dom_sf"/>
</dbReference>
<feature type="compositionally biased region" description="Basic and acidic residues" evidence="11">
    <location>
        <begin position="1362"/>
        <end position="1382"/>
    </location>
</feature>
<dbReference type="FunFam" id="1.20.1270.60:FF:000072">
    <property type="entry name" value="Sorting nexin MVP1"/>
    <property type="match status" value="1"/>
</dbReference>
<dbReference type="Proteomes" id="UP000234474">
    <property type="component" value="Unassembled WGS sequence"/>
</dbReference>
<feature type="compositionally biased region" description="Basic and acidic residues" evidence="11">
    <location>
        <begin position="86"/>
        <end position="105"/>
    </location>
</feature>
<dbReference type="Gene3D" id="3.40.50.300">
    <property type="entry name" value="P-loop containing nucleotide triphosphate hydrolases"/>
    <property type="match status" value="1"/>
</dbReference>
<feature type="region of interest" description="Disordered" evidence="11">
    <location>
        <begin position="32"/>
        <end position="218"/>
    </location>
</feature>
<feature type="compositionally biased region" description="Polar residues" evidence="11">
    <location>
        <begin position="132"/>
        <end position="148"/>
    </location>
</feature>
<feature type="compositionally biased region" description="Pro residues" evidence="11">
    <location>
        <begin position="1383"/>
        <end position="1394"/>
    </location>
</feature>
<dbReference type="Pfam" id="PF00787">
    <property type="entry name" value="PX"/>
    <property type="match status" value="1"/>
</dbReference>
<dbReference type="GO" id="GO:0005829">
    <property type="term" value="C:cytosol"/>
    <property type="evidence" value="ECO:0007669"/>
    <property type="project" value="GOC"/>
</dbReference>
<dbReference type="OrthoDB" id="10064318at2759"/>
<keyword evidence="14" id="KW-1185">Reference proteome</keyword>
<dbReference type="Pfam" id="PF00004">
    <property type="entry name" value="AAA"/>
    <property type="match status" value="1"/>
</dbReference>
<dbReference type="VEuPathDB" id="FungiDB:P174DRAFT_509499"/>
<dbReference type="Gene3D" id="3.30.1520.10">
    <property type="entry name" value="Phox-like domain"/>
    <property type="match status" value="1"/>
</dbReference>
<protein>
    <recommendedName>
        <fullName evidence="5">Sorting nexin MVP1</fullName>
    </recommendedName>
    <alternativeName>
        <fullName evidence="10">Sorting nexin mvp1</fullName>
    </alternativeName>
</protein>
<comment type="similarity">
    <text evidence="4">Belongs to the sorting nexin family.</text>
</comment>
<dbReference type="Gene3D" id="1.20.1270.60">
    <property type="entry name" value="Arfaptin homology (AH) domain/BAR domain"/>
    <property type="match status" value="1"/>
</dbReference>
<reference evidence="14" key="1">
    <citation type="journal article" date="2018" name="Proc. Natl. Acad. Sci. U.S.A.">
        <title>Linking secondary metabolites to gene clusters through genome sequencing of six diverse Aspergillus species.</title>
        <authorList>
            <person name="Kaerboelling I."/>
            <person name="Vesth T.C."/>
            <person name="Frisvad J.C."/>
            <person name="Nybo J.L."/>
            <person name="Theobald S."/>
            <person name="Kuo A."/>
            <person name="Bowyer P."/>
            <person name="Matsuda Y."/>
            <person name="Mondo S."/>
            <person name="Lyhne E.K."/>
            <person name="Kogle M.E."/>
            <person name="Clum A."/>
            <person name="Lipzen A."/>
            <person name="Salamov A."/>
            <person name="Ngan C.Y."/>
            <person name="Daum C."/>
            <person name="Chiniquy J."/>
            <person name="Barry K."/>
            <person name="LaButti K."/>
            <person name="Haridas S."/>
            <person name="Simmons B.A."/>
            <person name="Magnuson J.K."/>
            <person name="Mortensen U.H."/>
            <person name="Larsen T.O."/>
            <person name="Grigoriev I.V."/>
            <person name="Baker S.E."/>
            <person name="Andersen M.R."/>
        </authorList>
    </citation>
    <scope>NUCLEOTIDE SEQUENCE [LARGE SCALE GENOMIC DNA]</scope>
    <source>
        <strain evidence="14">IBT 16806</strain>
    </source>
</reference>
<dbReference type="SUPFAM" id="SSF64268">
    <property type="entry name" value="PX domain"/>
    <property type="match status" value="1"/>
</dbReference>
<dbReference type="GO" id="GO:0032266">
    <property type="term" value="F:phosphatidylinositol-3-phosphate binding"/>
    <property type="evidence" value="ECO:0007669"/>
    <property type="project" value="TreeGrafter"/>
</dbReference>
<dbReference type="STRING" id="1392255.A0A2I1CPR6"/>
<dbReference type="GO" id="GO:0016887">
    <property type="term" value="F:ATP hydrolysis activity"/>
    <property type="evidence" value="ECO:0007669"/>
    <property type="project" value="InterPro"/>
</dbReference>
<evidence type="ECO:0000259" key="12">
    <source>
        <dbReference type="PROSITE" id="PS50195"/>
    </source>
</evidence>
<dbReference type="GeneID" id="36538897"/>
<organism evidence="13 14">
    <name type="scientific">Aspergillus novofumigatus (strain IBT 16806)</name>
    <dbReference type="NCBI Taxonomy" id="1392255"/>
    <lineage>
        <taxon>Eukaryota</taxon>
        <taxon>Fungi</taxon>
        <taxon>Dikarya</taxon>
        <taxon>Ascomycota</taxon>
        <taxon>Pezizomycotina</taxon>
        <taxon>Eurotiomycetes</taxon>
        <taxon>Eurotiomycetidae</taxon>
        <taxon>Eurotiales</taxon>
        <taxon>Aspergillaceae</taxon>
        <taxon>Aspergillus</taxon>
        <taxon>Aspergillus subgen. Fumigati</taxon>
    </lineage>
</organism>
<evidence type="ECO:0000256" key="8">
    <source>
        <dbReference type="ARBA" id="ARBA00022927"/>
    </source>
</evidence>
<dbReference type="SUPFAM" id="SSF52540">
    <property type="entry name" value="P-loop containing nucleoside triphosphate hydrolases"/>
    <property type="match status" value="1"/>
</dbReference>
<feature type="region of interest" description="Disordered" evidence="11">
    <location>
        <begin position="290"/>
        <end position="313"/>
    </location>
</feature>